<gene>
    <name evidence="2" type="ORF">Pcinc_018242</name>
</gene>
<protein>
    <submittedName>
        <fullName evidence="2">Uncharacterized protein</fullName>
    </submittedName>
</protein>
<sequence>MPEVYHAPQPPGGWRTCMEDEPRPSMSCFNAHTHLLFRGRFGYGRFPSSGGSPFLFPSCNIYICFLLVYSTFASVPLALLPLPSLSSLYPRLLPSPLACFPLTSTSFLSPRLLPSNFDLLPLPSPSSLSPRPPPSPLALIPLPSATPLLPLRCHGVSGADCSTRPACQLIVTGGRGREGWLAGGWSGGVVEWVAVLTDCDVRRRLTERILKTNEWRDSVAGRTNEEETGHTSGSTCSYRKWLFPSTQPEHRGASPEEVEGGPRRGEGI</sequence>
<organism evidence="2 3">
    <name type="scientific">Petrolisthes cinctipes</name>
    <name type="common">Flat porcelain crab</name>
    <dbReference type="NCBI Taxonomy" id="88211"/>
    <lineage>
        <taxon>Eukaryota</taxon>
        <taxon>Metazoa</taxon>
        <taxon>Ecdysozoa</taxon>
        <taxon>Arthropoda</taxon>
        <taxon>Crustacea</taxon>
        <taxon>Multicrustacea</taxon>
        <taxon>Malacostraca</taxon>
        <taxon>Eumalacostraca</taxon>
        <taxon>Eucarida</taxon>
        <taxon>Decapoda</taxon>
        <taxon>Pleocyemata</taxon>
        <taxon>Anomura</taxon>
        <taxon>Galatheoidea</taxon>
        <taxon>Porcellanidae</taxon>
        <taxon>Petrolisthes</taxon>
    </lineage>
</organism>
<dbReference type="AlphaFoldDB" id="A0AAE1KJG1"/>
<feature type="compositionally biased region" description="Basic and acidic residues" evidence="1">
    <location>
        <begin position="248"/>
        <end position="268"/>
    </location>
</feature>
<dbReference type="Proteomes" id="UP001286313">
    <property type="component" value="Unassembled WGS sequence"/>
</dbReference>
<evidence type="ECO:0000313" key="3">
    <source>
        <dbReference type="Proteomes" id="UP001286313"/>
    </source>
</evidence>
<reference evidence="2" key="1">
    <citation type="submission" date="2023-10" db="EMBL/GenBank/DDBJ databases">
        <title>Genome assemblies of two species of porcelain crab, Petrolisthes cinctipes and Petrolisthes manimaculis (Anomura: Porcellanidae).</title>
        <authorList>
            <person name="Angst P."/>
        </authorList>
    </citation>
    <scope>NUCLEOTIDE SEQUENCE</scope>
    <source>
        <strain evidence="2">PB745_01</strain>
        <tissue evidence="2">Gill</tissue>
    </source>
</reference>
<name>A0AAE1KJG1_PETCI</name>
<accession>A0AAE1KJG1</accession>
<dbReference type="EMBL" id="JAWQEG010001734">
    <property type="protein sequence ID" value="KAK3877026.1"/>
    <property type="molecule type" value="Genomic_DNA"/>
</dbReference>
<evidence type="ECO:0000256" key="1">
    <source>
        <dbReference type="SAM" id="MobiDB-lite"/>
    </source>
</evidence>
<evidence type="ECO:0000313" key="2">
    <source>
        <dbReference type="EMBL" id="KAK3877026.1"/>
    </source>
</evidence>
<comment type="caution">
    <text evidence="2">The sequence shown here is derived from an EMBL/GenBank/DDBJ whole genome shotgun (WGS) entry which is preliminary data.</text>
</comment>
<feature type="region of interest" description="Disordered" evidence="1">
    <location>
        <begin position="245"/>
        <end position="268"/>
    </location>
</feature>
<proteinExistence type="predicted"/>
<keyword evidence="3" id="KW-1185">Reference proteome</keyword>